<keyword evidence="1" id="KW-0175">Coiled coil</keyword>
<protein>
    <submittedName>
        <fullName evidence="2">Uncharacterized protein</fullName>
    </submittedName>
</protein>
<sequence>MSLSFGLDSHPGTTFTVDGSNIDNGLFKEISMSNKSACIICGKDSYSICSEKCFIKLKNHFGIPFKKKDEKLSTNRKLSRYYYKTMDKFLFKASELLEQNTIKSSSKVNTELKTSNILEMKQKKINLDNLCEASSSVQIASYAMFDEIDESDVVIATIISFLPIKNIFCELEAYTTKIGDKTDKQLLILQNAYNRNEKYILVEKILNGEIKDWITIIVNHFFIIVYMQTNRLTKIQSEILIEAFASAFLQYQKHDNQIQGSYESILYAFMAYSGSRQKFKDVKIDVPLISNSSYHYNFLQVNSKNQQLRELSIENNLLKKNERKLKTKNQQLSNKLNKITEESNKLKEQEVKISAWNTLKDKNEELISIIDMHKNESLEKEMEIKSLQKDISQQAEEEQHIEVVLQEPTNLEKIVFFPSSAVDLLNNISVLYSEHIIVTDQAYMSASELNVDKKTLQKIWKGLESLEKVIYKEKFISKQHRDEKFFHNITGLQVAYSDGKMTKRTGRLMRLRELLYEGQQYDISPHIKIGNREGSMCRIHFCIDESKERIIIGFCGNHLETAISKKQKV</sequence>
<dbReference type="AlphaFoldDB" id="A0A2A4T9X6"/>
<reference evidence="3" key="1">
    <citation type="submission" date="2017-08" db="EMBL/GenBank/DDBJ databases">
        <title>A dynamic microbial community with high functional redundancy inhabits the cold, oxic subseafloor aquifer.</title>
        <authorList>
            <person name="Tully B.J."/>
            <person name="Wheat C.G."/>
            <person name="Glazer B.T."/>
            <person name="Huber J.A."/>
        </authorList>
    </citation>
    <scope>NUCLEOTIDE SEQUENCE [LARGE SCALE GENOMIC DNA]</scope>
</reference>
<proteinExistence type="predicted"/>
<evidence type="ECO:0000256" key="1">
    <source>
        <dbReference type="SAM" id="Coils"/>
    </source>
</evidence>
<name>A0A2A4T9X6_9DELT</name>
<dbReference type="EMBL" id="NVSR01000007">
    <property type="protein sequence ID" value="PCI30174.1"/>
    <property type="molecule type" value="Genomic_DNA"/>
</dbReference>
<accession>A0A2A4T9X6</accession>
<comment type="caution">
    <text evidence="2">The sequence shown here is derived from an EMBL/GenBank/DDBJ whole genome shotgun (WGS) entry which is preliminary data.</text>
</comment>
<evidence type="ECO:0000313" key="2">
    <source>
        <dbReference type="EMBL" id="PCI30174.1"/>
    </source>
</evidence>
<dbReference type="Proteomes" id="UP000218113">
    <property type="component" value="Unassembled WGS sequence"/>
</dbReference>
<organism evidence="2 3">
    <name type="scientific">SAR324 cluster bacterium</name>
    <dbReference type="NCBI Taxonomy" id="2024889"/>
    <lineage>
        <taxon>Bacteria</taxon>
        <taxon>Deltaproteobacteria</taxon>
        <taxon>SAR324 cluster</taxon>
    </lineage>
</organism>
<gene>
    <name evidence="2" type="ORF">COB67_02495</name>
</gene>
<evidence type="ECO:0000313" key="3">
    <source>
        <dbReference type="Proteomes" id="UP000218113"/>
    </source>
</evidence>
<feature type="coiled-coil region" evidence="1">
    <location>
        <begin position="301"/>
        <end position="397"/>
    </location>
</feature>